<feature type="modified residue" description="4-aspartylphosphate" evidence="5">
    <location>
        <position position="53"/>
    </location>
</feature>
<gene>
    <name evidence="9" type="ORF">G3567_12060</name>
</gene>
<dbReference type="InterPro" id="IPR014710">
    <property type="entry name" value="RmlC-like_jellyroll"/>
</dbReference>
<keyword evidence="4" id="KW-0804">Transcription</keyword>
<keyword evidence="1 5" id="KW-0597">Phosphoprotein</keyword>
<protein>
    <submittedName>
        <fullName evidence="9">Response regulator</fullName>
    </submittedName>
</protein>
<dbReference type="SUPFAM" id="SSF51206">
    <property type="entry name" value="cAMP-binding domain-like"/>
    <property type="match status" value="1"/>
</dbReference>
<dbReference type="Gene3D" id="3.40.50.2300">
    <property type="match status" value="1"/>
</dbReference>
<evidence type="ECO:0000256" key="3">
    <source>
        <dbReference type="ARBA" id="ARBA00023125"/>
    </source>
</evidence>
<dbReference type="PANTHER" id="PTHR44591:SF3">
    <property type="entry name" value="RESPONSE REGULATORY DOMAIN-CONTAINING PROTEIN"/>
    <property type="match status" value="1"/>
</dbReference>
<evidence type="ECO:0000259" key="7">
    <source>
        <dbReference type="PROSITE" id="PS50110"/>
    </source>
</evidence>
<dbReference type="SUPFAM" id="SSF46785">
    <property type="entry name" value="Winged helix' DNA-binding domain"/>
    <property type="match status" value="1"/>
</dbReference>
<accession>A0A6B3R723</accession>
<sequence>MSKKILLIEDDKTVRENTAELLELSNYEVETASNGKIGVEKAPVFFPDVIVCDIMMPEMDGYQVLDNLSKNEALRKIPFIFLTAKTDHKDVRKGMNLGADDYLTKPFEEDELVDAIESRLAKADILNSGANHQKLTTAPQTFEALKDVFRKEKLKIYETGDPIFESGQSSNSIYLIDKGVVKTYKLEDNGKELITGIHKVNDIFGSMSFTKQSSLNEFASALEDTSVYEISIEKVKSLFNEHPEVMFEFIDHLGDHLSETKSQLMEMAYSSVRKKTAQSILLFSERLKKNKLSQIRISRADLAAVAGIASESLIRTLSTFKKEGIIDVEGRNIKINDFEALEQIV</sequence>
<dbReference type="InterPro" id="IPR050595">
    <property type="entry name" value="Bact_response_regulator"/>
</dbReference>
<dbReference type="InterPro" id="IPR001789">
    <property type="entry name" value="Sig_transdc_resp-reg_receiver"/>
</dbReference>
<feature type="domain" description="Response regulatory" evidence="7">
    <location>
        <begin position="4"/>
        <end position="120"/>
    </location>
</feature>
<evidence type="ECO:0000256" key="4">
    <source>
        <dbReference type="ARBA" id="ARBA00023163"/>
    </source>
</evidence>
<name>A0A6B3R723_9FLAO</name>
<keyword evidence="2" id="KW-0805">Transcription regulation</keyword>
<evidence type="ECO:0000256" key="5">
    <source>
        <dbReference type="PROSITE-ProRule" id="PRU00169"/>
    </source>
</evidence>
<evidence type="ECO:0000259" key="6">
    <source>
        <dbReference type="PROSITE" id="PS50042"/>
    </source>
</evidence>
<dbReference type="Proteomes" id="UP000478505">
    <property type="component" value="Unassembled WGS sequence"/>
</dbReference>
<dbReference type="PROSITE" id="PS50110">
    <property type="entry name" value="RESPONSE_REGULATORY"/>
    <property type="match status" value="1"/>
</dbReference>
<dbReference type="GO" id="GO:0006355">
    <property type="term" value="P:regulation of DNA-templated transcription"/>
    <property type="evidence" value="ECO:0007669"/>
    <property type="project" value="InterPro"/>
</dbReference>
<dbReference type="RefSeq" id="WP_164005572.1">
    <property type="nucleotide sequence ID" value="NZ_JAAIKD010000007.1"/>
</dbReference>
<dbReference type="Gene3D" id="2.60.120.10">
    <property type="entry name" value="Jelly Rolls"/>
    <property type="match status" value="1"/>
</dbReference>
<dbReference type="InterPro" id="IPR011006">
    <property type="entry name" value="CheY-like_superfamily"/>
</dbReference>
<keyword evidence="10" id="KW-1185">Reference proteome</keyword>
<dbReference type="InterPro" id="IPR012318">
    <property type="entry name" value="HTH_CRP"/>
</dbReference>
<dbReference type="Pfam" id="PF13545">
    <property type="entry name" value="HTH_Crp_2"/>
    <property type="match status" value="1"/>
</dbReference>
<dbReference type="Pfam" id="PF00072">
    <property type="entry name" value="Response_reg"/>
    <property type="match status" value="1"/>
</dbReference>
<dbReference type="PROSITE" id="PS51063">
    <property type="entry name" value="HTH_CRP_2"/>
    <property type="match status" value="1"/>
</dbReference>
<dbReference type="AlphaFoldDB" id="A0A6B3R723"/>
<dbReference type="InterPro" id="IPR018490">
    <property type="entry name" value="cNMP-bd_dom_sf"/>
</dbReference>
<dbReference type="InterPro" id="IPR000595">
    <property type="entry name" value="cNMP-bd_dom"/>
</dbReference>
<reference evidence="9 10" key="1">
    <citation type="submission" date="2020-02" db="EMBL/GenBank/DDBJ databases">
        <title>Flavobacteriaceae Psychroflexus bacterium YR1-1, complete genome.</title>
        <authorList>
            <person name="Li Y."/>
            <person name="Wu S."/>
        </authorList>
    </citation>
    <scope>NUCLEOTIDE SEQUENCE [LARGE SCALE GENOMIC DNA]</scope>
    <source>
        <strain evidence="9 10">YR1-1</strain>
    </source>
</reference>
<evidence type="ECO:0000256" key="1">
    <source>
        <dbReference type="ARBA" id="ARBA00022553"/>
    </source>
</evidence>
<dbReference type="InterPro" id="IPR036390">
    <property type="entry name" value="WH_DNA-bd_sf"/>
</dbReference>
<feature type="domain" description="HTH crp-type" evidence="8">
    <location>
        <begin position="270"/>
        <end position="339"/>
    </location>
</feature>
<evidence type="ECO:0000259" key="8">
    <source>
        <dbReference type="PROSITE" id="PS51063"/>
    </source>
</evidence>
<dbReference type="GO" id="GO:0003677">
    <property type="term" value="F:DNA binding"/>
    <property type="evidence" value="ECO:0007669"/>
    <property type="project" value="UniProtKB-KW"/>
</dbReference>
<dbReference type="Pfam" id="PF00027">
    <property type="entry name" value="cNMP_binding"/>
    <property type="match status" value="1"/>
</dbReference>
<dbReference type="SUPFAM" id="SSF52172">
    <property type="entry name" value="CheY-like"/>
    <property type="match status" value="1"/>
</dbReference>
<dbReference type="SMART" id="SM00448">
    <property type="entry name" value="REC"/>
    <property type="match status" value="1"/>
</dbReference>
<keyword evidence="3" id="KW-0238">DNA-binding</keyword>
<evidence type="ECO:0000313" key="9">
    <source>
        <dbReference type="EMBL" id="NEV94877.1"/>
    </source>
</evidence>
<dbReference type="Gene3D" id="1.10.10.10">
    <property type="entry name" value="Winged helix-like DNA-binding domain superfamily/Winged helix DNA-binding domain"/>
    <property type="match status" value="1"/>
</dbReference>
<dbReference type="EMBL" id="JAAIKD010000007">
    <property type="protein sequence ID" value="NEV94877.1"/>
    <property type="molecule type" value="Genomic_DNA"/>
</dbReference>
<comment type="caution">
    <text evidence="9">The sequence shown here is derived from an EMBL/GenBank/DDBJ whole genome shotgun (WGS) entry which is preliminary data.</text>
</comment>
<dbReference type="PANTHER" id="PTHR44591">
    <property type="entry name" value="STRESS RESPONSE REGULATOR PROTEIN 1"/>
    <property type="match status" value="1"/>
</dbReference>
<evidence type="ECO:0000256" key="2">
    <source>
        <dbReference type="ARBA" id="ARBA00023015"/>
    </source>
</evidence>
<evidence type="ECO:0000313" key="10">
    <source>
        <dbReference type="Proteomes" id="UP000478505"/>
    </source>
</evidence>
<proteinExistence type="predicted"/>
<dbReference type="CDD" id="cd00038">
    <property type="entry name" value="CAP_ED"/>
    <property type="match status" value="1"/>
</dbReference>
<dbReference type="InterPro" id="IPR036388">
    <property type="entry name" value="WH-like_DNA-bd_sf"/>
</dbReference>
<feature type="domain" description="Cyclic nucleotide-binding" evidence="6">
    <location>
        <begin position="157"/>
        <end position="256"/>
    </location>
</feature>
<dbReference type="PROSITE" id="PS50042">
    <property type="entry name" value="CNMP_BINDING_3"/>
    <property type="match status" value="1"/>
</dbReference>
<dbReference type="GO" id="GO:0000160">
    <property type="term" value="P:phosphorelay signal transduction system"/>
    <property type="evidence" value="ECO:0007669"/>
    <property type="project" value="InterPro"/>
</dbReference>
<organism evidence="9 10">
    <name type="scientific">Psychroflexus aurantiacus</name>
    <dbReference type="NCBI Taxonomy" id="2709310"/>
    <lineage>
        <taxon>Bacteria</taxon>
        <taxon>Pseudomonadati</taxon>
        <taxon>Bacteroidota</taxon>
        <taxon>Flavobacteriia</taxon>
        <taxon>Flavobacteriales</taxon>
        <taxon>Flavobacteriaceae</taxon>
        <taxon>Psychroflexus</taxon>
    </lineage>
</organism>
<dbReference type="SMART" id="SM00100">
    <property type="entry name" value="cNMP"/>
    <property type="match status" value="1"/>
</dbReference>
<dbReference type="SMART" id="SM00419">
    <property type="entry name" value="HTH_CRP"/>
    <property type="match status" value="1"/>
</dbReference>